<dbReference type="RefSeq" id="WP_138534669.1">
    <property type="nucleotide sequence ID" value="NZ_VANR01000001.1"/>
</dbReference>
<feature type="transmembrane region" description="Helical" evidence="8">
    <location>
        <begin position="391"/>
        <end position="410"/>
    </location>
</feature>
<comment type="caution">
    <text evidence="10">The sequence shown here is derived from an EMBL/GenBank/DDBJ whole genome shotgun (WGS) entry which is preliminary data.</text>
</comment>
<gene>
    <name evidence="10" type="ORF">FDT66_03070</name>
</gene>
<keyword evidence="5" id="KW-0547">Nucleotide-binding</keyword>
<protein>
    <recommendedName>
        <fullName evidence="2">histidine kinase</fullName>
        <ecNumber evidence="2">2.7.13.3</ecNumber>
    </recommendedName>
</protein>
<evidence type="ECO:0000256" key="3">
    <source>
        <dbReference type="ARBA" id="ARBA00022553"/>
    </source>
</evidence>
<dbReference type="Gene3D" id="3.30.565.10">
    <property type="entry name" value="Histidine kinase-like ATPase, C-terminal domain"/>
    <property type="match status" value="1"/>
</dbReference>
<dbReference type="Pfam" id="PF07568">
    <property type="entry name" value="HisKA_2"/>
    <property type="match status" value="1"/>
</dbReference>
<keyword evidence="6 10" id="KW-0418">Kinase</keyword>
<feature type="domain" description="Histidine kinase" evidence="9">
    <location>
        <begin position="440"/>
        <end position="632"/>
    </location>
</feature>
<dbReference type="EC" id="2.7.13.3" evidence="2"/>
<dbReference type="PANTHER" id="PTHR41523">
    <property type="entry name" value="TWO-COMPONENT SYSTEM SENSOR PROTEIN"/>
    <property type="match status" value="1"/>
</dbReference>
<evidence type="ECO:0000313" key="11">
    <source>
        <dbReference type="Proteomes" id="UP000307140"/>
    </source>
</evidence>
<dbReference type="SUPFAM" id="SSF55874">
    <property type="entry name" value="ATPase domain of HSP90 chaperone/DNA topoisomerase II/histidine kinase"/>
    <property type="match status" value="1"/>
</dbReference>
<dbReference type="Proteomes" id="UP000307140">
    <property type="component" value="Unassembled WGS sequence"/>
</dbReference>
<evidence type="ECO:0000256" key="6">
    <source>
        <dbReference type="ARBA" id="ARBA00022777"/>
    </source>
</evidence>
<dbReference type="PROSITE" id="PS50109">
    <property type="entry name" value="HIS_KIN"/>
    <property type="match status" value="1"/>
</dbReference>
<dbReference type="InterPro" id="IPR036890">
    <property type="entry name" value="HATPase_C_sf"/>
</dbReference>
<dbReference type="GO" id="GO:0004673">
    <property type="term" value="F:protein histidine kinase activity"/>
    <property type="evidence" value="ECO:0007669"/>
    <property type="project" value="UniProtKB-EC"/>
</dbReference>
<proteinExistence type="predicted"/>
<evidence type="ECO:0000259" key="9">
    <source>
        <dbReference type="PROSITE" id="PS50109"/>
    </source>
</evidence>
<keyword evidence="8" id="KW-0812">Transmembrane</keyword>
<evidence type="ECO:0000256" key="7">
    <source>
        <dbReference type="ARBA" id="ARBA00022840"/>
    </source>
</evidence>
<accession>A0A5S3NAZ6</accession>
<dbReference type="AlphaFoldDB" id="A0A5S3NAZ6"/>
<dbReference type="InterPro" id="IPR005467">
    <property type="entry name" value="His_kinase_dom"/>
</dbReference>
<evidence type="ECO:0000313" key="10">
    <source>
        <dbReference type="EMBL" id="TMM32460.1"/>
    </source>
</evidence>
<evidence type="ECO:0000256" key="5">
    <source>
        <dbReference type="ARBA" id="ARBA00022741"/>
    </source>
</evidence>
<dbReference type="Pfam" id="PF02518">
    <property type="entry name" value="HATPase_c"/>
    <property type="match status" value="1"/>
</dbReference>
<sequence>MKPLLQIIIFVFSITIFSQENKIDSIHKIEELILDKKLDSASIYLNKVSENNYTALLEKIVNGKSLSYAEQYKFFTQVSNRQSVRFEKVSNYLNENLQEPENRKKINSDYVFLQWTHVSKLRDEVSLEKASQLQKDLENYVNSFDASNVDVQKEKIRITTHPIVMYQIQQDVKNGKKLCLESLEKAEKLGDKKLQIVFLYHLTDFLIIEGKLQEYIDVSEKSLQLENELPEHSPYYFSIIQHLIDAYIYKGDNNKRVTELLDKLYLNESTKIQTYSLYAKLISRLDNNSPLKQEILNKFEVSNVVEFVKKIEVLGKDLNPNDFFHILNEGAHALEKNEYYQEAIRYKDKALFLTRKIYSEDLSNSLADYKTEQAVKVKEQEIAYEKEKTSLYAIIAVLAIVLLLIALLVLRKIRKQSKELSQKNKIIKQTLKEKELLVKEVHHRVKNNFQIVSSLLELQSRGIEDEKAKELANEGKNRIKSMALIHQKLYQNETGLVNFDEYIQLLVKELSVMYGADNQVETSISSENMSFDVDTAIPLGLIINEIITNSYKYAFRNNKNNKLSIAINKNKDNDYQLVIEDNGPGLSNDFDIKKAKSLGLRLINRLVKQLQGSLNQTNKNGAKFEISFKDFNTRQLIN</sequence>
<keyword evidence="8" id="KW-0472">Membrane</keyword>
<dbReference type="InterPro" id="IPR011495">
    <property type="entry name" value="Sig_transdc_His_kin_sub2_dim/P"/>
</dbReference>
<dbReference type="SMART" id="SM00387">
    <property type="entry name" value="HATPase_c"/>
    <property type="match status" value="1"/>
</dbReference>
<dbReference type="GO" id="GO:0005524">
    <property type="term" value="F:ATP binding"/>
    <property type="evidence" value="ECO:0007669"/>
    <property type="project" value="UniProtKB-KW"/>
</dbReference>
<name>A0A5S3NAZ6_9FLAO</name>
<evidence type="ECO:0000256" key="1">
    <source>
        <dbReference type="ARBA" id="ARBA00000085"/>
    </source>
</evidence>
<dbReference type="OrthoDB" id="9767435at2"/>
<keyword evidence="11" id="KW-1185">Reference proteome</keyword>
<keyword evidence="4" id="KW-0808">Transferase</keyword>
<evidence type="ECO:0000256" key="4">
    <source>
        <dbReference type="ARBA" id="ARBA00022679"/>
    </source>
</evidence>
<dbReference type="EMBL" id="VANR01000001">
    <property type="protein sequence ID" value="TMM32460.1"/>
    <property type="molecule type" value="Genomic_DNA"/>
</dbReference>
<keyword evidence="7" id="KW-0067">ATP-binding</keyword>
<keyword evidence="3" id="KW-0597">Phosphoprotein</keyword>
<comment type="catalytic activity">
    <reaction evidence="1">
        <text>ATP + protein L-histidine = ADP + protein N-phospho-L-histidine.</text>
        <dbReference type="EC" id="2.7.13.3"/>
    </reaction>
</comment>
<dbReference type="InterPro" id="IPR003594">
    <property type="entry name" value="HATPase_dom"/>
</dbReference>
<evidence type="ECO:0000256" key="8">
    <source>
        <dbReference type="SAM" id="Phobius"/>
    </source>
</evidence>
<dbReference type="Gene3D" id="3.30.450.20">
    <property type="entry name" value="PAS domain"/>
    <property type="match status" value="1"/>
</dbReference>
<organism evidence="10 11">
    <name type="scientific">Polaribacter aestuariivivens</name>
    <dbReference type="NCBI Taxonomy" id="2304626"/>
    <lineage>
        <taxon>Bacteria</taxon>
        <taxon>Pseudomonadati</taxon>
        <taxon>Bacteroidota</taxon>
        <taxon>Flavobacteriia</taxon>
        <taxon>Flavobacteriales</taxon>
        <taxon>Flavobacteriaceae</taxon>
    </lineage>
</organism>
<reference evidence="10 11" key="1">
    <citation type="submission" date="2019-05" db="EMBL/GenBank/DDBJ databases">
        <title>Polaribacter aestuariivivens sp. nov., isolated from a tidal flat.</title>
        <authorList>
            <person name="Yoon J.-H."/>
        </authorList>
    </citation>
    <scope>NUCLEOTIDE SEQUENCE [LARGE SCALE GENOMIC DNA]</scope>
    <source>
        <strain evidence="10 11">DBTF-3</strain>
    </source>
</reference>
<keyword evidence="8" id="KW-1133">Transmembrane helix</keyword>
<dbReference type="PANTHER" id="PTHR41523:SF8">
    <property type="entry name" value="ETHYLENE RESPONSE SENSOR PROTEIN"/>
    <property type="match status" value="1"/>
</dbReference>
<evidence type="ECO:0000256" key="2">
    <source>
        <dbReference type="ARBA" id="ARBA00012438"/>
    </source>
</evidence>